<dbReference type="SUPFAM" id="SSF55874">
    <property type="entry name" value="ATPase domain of HSP90 chaperone/DNA topoisomerase II/histidine kinase"/>
    <property type="match status" value="1"/>
</dbReference>
<dbReference type="SUPFAM" id="SSF47384">
    <property type="entry name" value="Homodimeric domain of signal transducing histidine kinase"/>
    <property type="match status" value="1"/>
</dbReference>
<keyword evidence="11 14" id="KW-1133">Transmembrane helix</keyword>
<dbReference type="InterPro" id="IPR003594">
    <property type="entry name" value="HATPase_dom"/>
</dbReference>
<dbReference type="InterPro" id="IPR005467">
    <property type="entry name" value="His_kinase_dom"/>
</dbReference>
<name>A0A9J7ATY5_9PROT</name>
<evidence type="ECO:0000256" key="8">
    <source>
        <dbReference type="ARBA" id="ARBA00022741"/>
    </source>
</evidence>
<sequence>MALKLPSFRLYRRIFLQLLGAQVLIAVGAVIATVVISNAVSPAPSDWSHLAREAGEAFRTGGAHAFDDWQKKQFQEGKVTFLIGPDGKSADGLDLPPHLEHWLRLSPTDRMISREGPPGRGADVILPLEAPQGYRLLVINERGPFSEFPFLYRAGAAAAVAIFLIAIVTLFLTRSLVSPIIDLRRVTHSVAAGEYSKRVGNAALARDDEIGELAADFDAMAERIQDQFQNQRQLFRDVSHELKSPLARLQLAIELLRAEADPQQERWLDRLDKEAHALSTMIDRILMLAQVDPSAVDIRRGRVDIEALLSSLIDDARFEAGKKGQKIIYEGPAEAPIVGGSQVHLASAIENVIRNAIIYGTPETDLRIALEPGNENVRITVENLGESLRSSDLRRIFEPFYRAPGGRVGPTTGQGIGLAITRNVIHAHRGTVEARNHPDGGLIMHIVLPTSGALPED</sequence>
<evidence type="ECO:0000256" key="13">
    <source>
        <dbReference type="ARBA" id="ARBA00023136"/>
    </source>
</evidence>
<evidence type="ECO:0000256" key="9">
    <source>
        <dbReference type="ARBA" id="ARBA00022777"/>
    </source>
</evidence>
<dbReference type="GO" id="GO:0005886">
    <property type="term" value="C:plasma membrane"/>
    <property type="evidence" value="ECO:0007669"/>
    <property type="project" value="UniProtKB-SubCell"/>
</dbReference>
<dbReference type="InterPro" id="IPR050398">
    <property type="entry name" value="HssS/ArlS-like"/>
</dbReference>
<feature type="domain" description="Histidine kinase" evidence="15">
    <location>
        <begin position="237"/>
        <end position="452"/>
    </location>
</feature>
<dbReference type="PRINTS" id="PR00344">
    <property type="entry name" value="BCTRLSENSOR"/>
</dbReference>
<dbReference type="Pfam" id="PF00672">
    <property type="entry name" value="HAMP"/>
    <property type="match status" value="1"/>
</dbReference>
<evidence type="ECO:0000256" key="14">
    <source>
        <dbReference type="SAM" id="Phobius"/>
    </source>
</evidence>
<dbReference type="PROSITE" id="PS50885">
    <property type="entry name" value="HAMP"/>
    <property type="match status" value="1"/>
</dbReference>
<dbReference type="SMART" id="SM00387">
    <property type="entry name" value="HATPase_c"/>
    <property type="match status" value="1"/>
</dbReference>
<keyword evidence="6" id="KW-0808">Transferase</keyword>
<dbReference type="InterPro" id="IPR036890">
    <property type="entry name" value="HATPase_C_sf"/>
</dbReference>
<evidence type="ECO:0000256" key="6">
    <source>
        <dbReference type="ARBA" id="ARBA00022679"/>
    </source>
</evidence>
<dbReference type="EMBL" id="CP102480">
    <property type="protein sequence ID" value="UUX49953.1"/>
    <property type="molecule type" value="Genomic_DNA"/>
</dbReference>
<keyword evidence="7 14" id="KW-0812">Transmembrane</keyword>
<evidence type="ECO:0000256" key="1">
    <source>
        <dbReference type="ARBA" id="ARBA00000085"/>
    </source>
</evidence>
<feature type="transmembrane region" description="Helical" evidence="14">
    <location>
        <begin position="150"/>
        <end position="172"/>
    </location>
</feature>
<dbReference type="KEGG" id="naci:NUH88_21510"/>
<dbReference type="EC" id="2.7.13.3" evidence="3"/>
<protein>
    <recommendedName>
        <fullName evidence="3">histidine kinase</fullName>
        <ecNumber evidence="3">2.7.13.3</ecNumber>
    </recommendedName>
</protein>
<dbReference type="SMART" id="SM00388">
    <property type="entry name" value="HisKA"/>
    <property type="match status" value="1"/>
</dbReference>
<keyword evidence="8" id="KW-0547">Nucleotide-binding</keyword>
<evidence type="ECO:0000313" key="18">
    <source>
        <dbReference type="Proteomes" id="UP001060336"/>
    </source>
</evidence>
<dbReference type="InterPro" id="IPR004358">
    <property type="entry name" value="Sig_transdc_His_kin-like_C"/>
</dbReference>
<gene>
    <name evidence="17" type="ORF">NUH88_21510</name>
</gene>
<organism evidence="17 18">
    <name type="scientific">Nisaea acidiphila</name>
    <dbReference type="NCBI Taxonomy" id="1862145"/>
    <lineage>
        <taxon>Bacteria</taxon>
        <taxon>Pseudomonadati</taxon>
        <taxon>Pseudomonadota</taxon>
        <taxon>Alphaproteobacteria</taxon>
        <taxon>Rhodospirillales</taxon>
        <taxon>Thalassobaculaceae</taxon>
        <taxon>Nisaea</taxon>
    </lineage>
</organism>
<evidence type="ECO:0000259" key="15">
    <source>
        <dbReference type="PROSITE" id="PS50109"/>
    </source>
</evidence>
<dbReference type="SMART" id="SM00304">
    <property type="entry name" value="HAMP"/>
    <property type="match status" value="1"/>
</dbReference>
<evidence type="ECO:0000256" key="2">
    <source>
        <dbReference type="ARBA" id="ARBA00004651"/>
    </source>
</evidence>
<dbReference type="Gene3D" id="3.30.565.10">
    <property type="entry name" value="Histidine kinase-like ATPase, C-terminal domain"/>
    <property type="match status" value="1"/>
</dbReference>
<accession>A0A9J7ATY5</accession>
<feature type="domain" description="HAMP" evidence="16">
    <location>
        <begin position="174"/>
        <end position="229"/>
    </location>
</feature>
<dbReference type="Gene3D" id="1.10.8.500">
    <property type="entry name" value="HAMP domain in histidine kinase"/>
    <property type="match status" value="1"/>
</dbReference>
<dbReference type="InterPro" id="IPR036097">
    <property type="entry name" value="HisK_dim/P_sf"/>
</dbReference>
<keyword evidence="13 14" id="KW-0472">Membrane</keyword>
<comment type="subcellular location">
    <subcellularLocation>
        <location evidence="2">Cell membrane</location>
        <topology evidence="2">Multi-pass membrane protein</topology>
    </subcellularLocation>
</comment>
<keyword evidence="12" id="KW-0902">Two-component regulatory system</keyword>
<dbReference type="CDD" id="cd00075">
    <property type="entry name" value="HATPase"/>
    <property type="match status" value="1"/>
</dbReference>
<evidence type="ECO:0000313" key="17">
    <source>
        <dbReference type="EMBL" id="UUX49953.1"/>
    </source>
</evidence>
<dbReference type="Pfam" id="PF00512">
    <property type="entry name" value="HisKA"/>
    <property type="match status" value="1"/>
</dbReference>
<keyword evidence="9 17" id="KW-0418">Kinase</keyword>
<evidence type="ECO:0000256" key="12">
    <source>
        <dbReference type="ARBA" id="ARBA00023012"/>
    </source>
</evidence>
<evidence type="ECO:0000256" key="7">
    <source>
        <dbReference type="ARBA" id="ARBA00022692"/>
    </source>
</evidence>
<dbReference type="Gene3D" id="1.10.287.130">
    <property type="match status" value="1"/>
</dbReference>
<feature type="transmembrane region" description="Helical" evidence="14">
    <location>
        <begin position="14"/>
        <end position="40"/>
    </location>
</feature>
<dbReference type="AlphaFoldDB" id="A0A9J7ATY5"/>
<dbReference type="GO" id="GO:0000155">
    <property type="term" value="F:phosphorelay sensor kinase activity"/>
    <property type="evidence" value="ECO:0007669"/>
    <property type="project" value="InterPro"/>
</dbReference>
<dbReference type="Pfam" id="PF02518">
    <property type="entry name" value="HATPase_c"/>
    <property type="match status" value="1"/>
</dbReference>
<dbReference type="PANTHER" id="PTHR45528">
    <property type="entry name" value="SENSOR HISTIDINE KINASE CPXA"/>
    <property type="match status" value="1"/>
</dbReference>
<keyword evidence="4" id="KW-1003">Cell membrane</keyword>
<evidence type="ECO:0000256" key="5">
    <source>
        <dbReference type="ARBA" id="ARBA00022553"/>
    </source>
</evidence>
<dbReference type="InterPro" id="IPR003660">
    <property type="entry name" value="HAMP_dom"/>
</dbReference>
<evidence type="ECO:0000256" key="4">
    <source>
        <dbReference type="ARBA" id="ARBA00022475"/>
    </source>
</evidence>
<reference evidence="17" key="1">
    <citation type="submission" date="2022-08" db="EMBL/GenBank/DDBJ databases">
        <title>Nisaea acidiphila sp. nov., isolated from a marine algal debris and emended description of the genus Nisaea Urios et al. 2008.</title>
        <authorList>
            <person name="Kwon K."/>
        </authorList>
    </citation>
    <scope>NUCLEOTIDE SEQUENCE</scope>
    <source>
        <strain evidence="17">MEBiC11861</strain>
    </source>
</reference>
<dbReference type="PROSITE" id="PS50109">
    <property type="entry name" value="HIS_KIN"/>
    <property type="match status" value="1"/>
</dbReference>
<evidence type="ECO:0000259" key="16">
    <source>
        <dbReference type="PROSITE" id="PS50885"/>
    </source>
</evidence>
<dbReference type="RefSeq" id="WP_257768881.1">
    <property type="nucleotide sequence ID" value="NZ_CP102480.1"/>
</dbReference>
<dbReference type="CDD" id="cd06225">
    <property type="entry name" value="HAMP"/>
    <property type="match status" value="1"/>
</dbReference>
<dbReference type="PANTHER" id="PTHR45528:SF1">
    <property type="entry name" value="SENSOR HISTIDINE KINASE CPXA"/>
    <property type="match status" value="1"/>
</dbReference>
<evidence type="ECO:0000256" key="3">
    <source>
        <dbReference type="ARBA" id="ARBA00012438"/>
    </source>
</evidence>
<keyword evidence="10" id="KW-0067">ATP-binding</keyword>
<proteinExistence type="predicted"/>
<dbReference type="InterPro" id="IPR003661">
    <property type="entry name" value="HisK_dim/P_dom"/>
</dbReference>
<keyword evidence="5" id="KW-0597">Phosphoprotein</keyword>
<dbReference type="SUPFAM" id="SSF158472">
    <property type="entry name" value="HAMP domain-like"/>
    <property type="match status" value="1"/>
</dbReference>
<keyword evidence="18" id="KW-1185">Reference proteome</keyword>
<comment type="catalytic activity">
    <reaction evidence="1">
        <text>ATP + protein L-histidine = ADP + protein N-phospho-L-histidine.</text>
        <dbReference type="EC" id="2.7.13.3"/>
    </reaction>
</comment>
<dbReference type="Proteomes" id="UP001060336">
    <property type="component" value="Chromosome"/>
</dbReference>
<dbReference type="CDD" id="cd00082">
    <property type="entry name" value="HisKA"/>
    <property type="match status" value="1"/>
</dbReference>
<dbReference type="GO" id="GO:0005524">
    <property type="term" value="F:ATP binding"/>
    <property type="evidence" value="ECO:0007669"/>
    <property type="project" value="UniProtKB-KW"/>
</dbReference>
<evidence type="ECO:0000256" key="10">
    <source>
        <dbReference type="ARBA" id="ARBA00022840"/>
    </source>
</evidence>
<evidence type="ECO:0000256" key="11">
    <source>
        <dbReference type="ARBA" id="ARBA00022989"/>
    </source>
</evidence>